<dbReference type="Pfam" id="PF13549">
    <property type="entry name" value="ATP-grasp_5"/>
    <property type="match status" value="1"/>
</dbReference>
<dbReference type="RefSeq" id="WP_209633919.1">
    <property type="nucleotide sequence ID" value="NZ_JAGINW010000001.1"/>
</dbReference>
<dbReference type="InterPro" id="IPR016102">
    <property type="entry name" value="Succinyl-CoA_synth-like"/>
</dbReference>
<dbReference type="EMBL" id="JAGINW010000001">
    <property type="protein sequence ID" value="MBP2320100.1"/>
    <property type="molecule type" value="Genomic_DNA"/>
</dbReference>
<dbReference type="InterPro" id="IPR013815">
    <property type="entry name" value="ATP_grasp_subdomain_1"/>
</dbReference>
<dbReference type="SUPFAM" id="SSF51735">
    <property type="entry name" value="NAD(P)-binding Rossmann-fold domains"/>
    <property type="match status" value="1"/>
</dbReference>
<name>A0ABS4T6R4_9PSEU</name>
<dbReference type="Pfam" id="PF13380">
    <property type="entry name" value="CoA_binding_2"/>
    <property type="match status" value="1"/>
</dbReference>
<feature type="domain" description="CoA-binding" evidence="1">
    <location>
        <begin position="6"/>
        <end position="101"/>
    </location>
</feature>
<organism evidence="2 3">
    <name type="scientific">Kibdelosporangium banguiense</name>
    <dbReference type="NCBI Taxonomy" id="1365924"/>
    <lineage>
        <taxon>Bacteria</taxon>
        <taxon>Bacillati</taxon>
        <taxon>Actinomycetota</taxon>
        <taxon>Actinomycetes</taxon>
        <taxon>Pseudonocardiales</taxon>
        <taxon>Pseudonocardiaceae</taxon>
        <taxon>Kibdelosporangium</taxon>
    </lineage>
</organism>
<proteinExistence type="predicted"/>
<dbReference type="PANTHER" id="PTHR42793:SF1">
    <property type="entry name" value="PEPTIDYL-LYSINE N-ACETYLTRANSFERASE PATZ"/>
    <property type="match status" value="1"/>
</dbReference>
<sequence>MTLAVFRDPASVAVVGASDHPAKWGNWLARGAISAVHRRAVYLVNATASIVLDRPSYRRLSDLPEVPELVVLTIPASTAGVVVDEALELGVRGLIVISAGGFEEDLGKRVQAASARMIGPNCLGLYDAAAELRLAWGSFTAGSLGIVSQSGQLGVEIANLAAAQGIGVSRFVSVGNQTDVTIRDVLEDLVDHEPTRMVALYAEDFGDGRVLVRTVARLREAGKPTVLLTVGGSDASREAARSHTGALTAPLDVVDAACRAAGAIRVRTPAEAAAVAQLLLRTNPAGDRLAILADSGGQGAIAADLAIAAGLRVPRLSDALSAQLAQWLPEGATTRNPVDLAGAGEQDLGVYSRVAGMLTSSEEVDTVLLTGYFGSYGVDTATLQGRELEVVAELGPATVVHSMSESCSTVDALRNQGIPVYRDVDSALTALGGGVRSPRAVPRAMSRVGRLTGTVGSGYLAARELLSAIGVRFPAYAEVNGVVQLESLRAPYVLKADWLSHKSEAGGVVLGLTDRNEVVAAHADLVARIGPGRYVVEEMDTRPHVVEMIVGARRDPSFGPVVMVGAGGIEVELRRDTTVELAPVDSQQALEMLHRLRCAPLLDGWRGRSAVDKRGLADLIAAVSELITARPDIAEVELNPVRVTVDGPLAVDALVVEVS</sequence>
<evidence type="ECO:0000313" key="3">
    <source>
        <dbReference type="Proteomes" id="UP001519332"/>
    </source>
</evidence>
<dbReference type="InterPro" id="IPR003781">
    <property type="entry name" value="CoA-bd"/>
</dbReference>
<dbReference type="PANTHER" id="PTHR42793">
    <property type="entry name" value="COA BINDING DOMAIN CONTAINING PROTEIN"/>
    <property type="match status" value="1"/>
</dbReference>
<dbReference type="SMART" id="SM00881">
    <property type="entry name" value="CoA_binding"/>
    <property type="match status" value="1"/>
</dbReference>
<dbReference type="Pfam" id="PF13607">
    <property type="entry name" value="Succ_CoA_lig"/>
    <property type="match status" value="1"/>
</dbReference>
<evidence type="ECO:0000259" key="1">
    <source>
        <dbReference type="SMART" id="SM00881"/>
    </source>
</evidence>
<accession>A0ABS4T6R4</accession>
<dbReference type="Gene3D" id="3.30.470.20">
    <property type="entry name" value="ATP-grasp fold, B domain"/>
    <property type="match status" value="1"/>
</dbReference>
<protein>
    <submittedName>
        <fullName evidence="2">Acyl-CoA synthetase (NDP forming)</fullName>
    </submittedName>
</protein>
<dbReference type="Gene3D" id="3.30.1490.20">
    <property type="entry name" value="ATP-grasp fold, A domain"/>
    <property type="match status" value="1"/>
</dbReference>
<dbReference type="Gene3D" id="3.40.50.720">
    <property type="entry name" value="NAD(P)-binding Rossmann-like Domain"/>
    <property type="match status" value="1"/>
</dbReference>
<dbReference type="SUPFAM" id="SSF52210">
    <property type="entry name" value="Succinyl-CoA synthetase domains"/>
    <property type="match status" value="2"/>
</dbReference>
<dbReference type="Proteomes" id="UP001519332">
    <property type="component" value="Unassembled WGS sequence"/>
</dbReference>
<dbReference type="Gene3D" id="3.40.50.261">
    <property type="entry name" value="Succinyl-CoA synthetase domains"/>
    <property type="match status" value="2"/>
</dbReference>
<evidence type="ECO:0000313" key="2">
    <source>
        <dbReference type="EMBL" id="MBP2320100.1"/>
    </source>
</evidence>
<keyword evidence="3" id="KW-1185">Reference proteome</keyword>
<comment type="caution">
    <text evidence="2">The sequence shown here is derived from an EMBL/GenBank/DDBJ whole genome shotgun (WGS) entry which is preliminary data.</text>
</comment>
<reference evidence="2 3" key="1">
    <citation type="submission" date="2021-03" db="EMBL/GenBank/DDBJ databases">
        <title>Sequencing the genomes of 1000 actinobacteria strains.</title>
        <authorList>
            <person name="Klenk H.-P."/>
        </authorList>
    </citation>
    <scope>NUCLEOTIDE SEQUENCE [LARGE SCALE GENOMIC DNA]</scope>
    <source>
        <strain evidence="2 3">DSM 46670</strain>
    </source>
</reference>
<dbReference type="SUPFAM" id="SSF56059">
    <property type="entry name" value="Glutathione synthetase ATP-binding domain-like"/>
    <property type="match status" value="1"/>
</dbReference>
<gene>
    <name evidence="2" type="ORF">JOF56_000485</name>
</gene>
<dbReference type="InterPro" id="IPR032875">
    <property type="entry name" value="Succ_CoA_lig_flav_dom"/>
</dbReference>
<dbReference type="InterPro" id="IPR036291">
    <property type="entry name" value="NAD(P)-bd_dom_sf"/>
</dbReference>